<dbReference type="InterPro" id="IPR048300">
    <property type="entry name" value="TACO1_YebC-like_2nd/3rd_dom"/>
</dbReference>
<evidence type="ECO:0000259" key="4">
    <source>
        <dbReference type="Pfam" id="PF20772"/>
    </source>
</evidence>
<dbReference type="PANTHER" id="PTHR12532:SF0">
    <property type="entry name" value="TRANSLATIONAL ACTIVATOR OF CYTOCHROME C OXIDASE 1"/>
    <property type="match status" value="1"/>
</dbReference>
<dbReference type="OrthoDB" id="2017544at2759"/>
<dbReference type="Proteomes" id="UP001165065">
    <property type="component" value="Unassembled WGS sequence"/>
</dbReference>
<sequence>MKLSLLIFLASTLLPSHSWSTSLYTPRHSTVLHGRAAAVRAQTKGKTDAKKTKIYGQFGKKIIMAVKDGGSASPDANKLLRDTIAAAKKNNVPADNIKRAIKRATENADSAGFQSSLFEAYGAGGASFMISVLTDNPNRASAEVKNAVNKAGRGKAKMAESGSVSYLYERKGRIVLGKGEVDEEKVLDVCLEVGVEDFEFSEGEDDGSGEEADVVYTSQGDLALLRDGILEGQGVEARSAELCYKSKAPVVVGEEDFELNMDLVDALEELEDVDKVEHNMDN</sequence>
<feature type="chain" id="PRO_5040739753" evidence="2">
    <location>
        <begin position="21"/>
        <end position="282"/>
    </location>
</feature>
<feature type="signal peptide" evidence="2">
    <location>
        <begin position="1"/>
        <end position="20"/>
    </location>
</feature>
<dbReference type="EMBL" id="BRYA01000450">
    <property type="protein sequence ID" value="GMI48975.1"/>
    <property type="molecule type" value="Genomic_DNA"/>
</dbReference>
<dbReference type="InterPro" id="IPR049083">
    <property type="entry name" value="TACO1_YebC_N"/>
</dbReference>
<dbReference type="PANTHER" id="PTHR12532">
    <property type="entry name" value="TRANSLATIONAL ACTIVATOR OF CYTOCHROME C OXIDASE 1"/>
    <property type="match status" value="1"/>
</dbReference>
<comment type="caution">
    <text evidence="5">The sequence shown here is derived from an EMBL/GenBank/DDBJ whole genome shotgun (WGS) entry which is preliminary data.</text>
</comment>
<dbReference type="SUPFAM" id="SSF75625">
    <property type="entry name" value="YebC-like"/>
    <property type="match status" value="1"/>
</dbReference>
<dbReference type="HAMAP" id="MF_00693">
    <property type="entry name" value="Transcrip_reg_TACO1"/>
    <property type="match status" value="1"/>
</dbReference>
<feature type="domain" description="TACO1/YebC-like second and third" evidence="3">
    <location>
        <begin position="115"/>
        <end position="280"/>
    </location>
</feature>
<evidence type="ECO:0000256" key="1">
    <source>
        <dbReference type="ARBA" id="ARBA00008724"/>
    </source>
</evidence>
<evidence type="ECO:0000313" key="5">
    <source>
        <dbReference type="EMBL" id="GMI48975.1"/>
    </source>
</evidence>
<name>A0A9W7GRJ4_9STRA</name>
<dbReference type="Gene3D" id="1.10.10.200">
    <property type="match status" value="1"/>
</dbReference>
<protein>
    <submittedName>
        <fullName evidence="5">Uncharacterized protein</fullName>
    </submittedName>
</protein>
<gene>
    <name evidence="5" type="ORF">TrCOL_g13356</name>
</gene>
<evidence type="ECO:0000259" key="3">
    <source>
        <dbReference type="Pfam" id="PF01709"/>
    </source>
</evidence>
<dbReference type="InterPro" id="IPR002876">
    <property type="entry name" value="Transcrip_reg_TACO1-like"/>
</dbReference>
<reference evidence="6" key="1">
    <citation type="journal article" date="2023" name="Commun. Biol.">
        <title>Genome analysis of Parmales, the sister group of diatoms, reveals the evolutionary specialization of diatoms from phago-mixotrophs to photoautotrophs.</title>
        <authorList>
            <person name="Ban H."/>
            <person name="Sato S."/>
            <person name="Yoshikawa S."/>
            <person name="Yamada K."/>
            <person name="Nakamura Y."/>
            <person name="Ichinomiya M."/>
            <person name="Sato N."/>
            <person name="Blanc-Mathieu R."/>
            <person name="Endo H."/>
            <person name="Kuwata A."/>
            <person name="Ogata H."/>
        </authorList>
    </citation>
    <scope>NUCLEOTIDE SEQUENCE [LARGE SCALE GENOMIC DNA]</scope>
</reference>
<keyword evidence="2" id="KW-0732">Signal</keyword>
<dbReference type="InterPro" id="IPR029072">
    <property type="entry name" value="YebC-like"/>
</dbReference>
<dbReference type="Gene3D" id="3.30.70.980">
    <property type="match status" value="2"/>
</dbReference>
<feature type="domain" description="TACO1/YebC-like N-terminal" evidence="4">
    <location>
        <begin position="37"/>
        <end position="106"/>
    </location>
</feature>
<dbReference type="InterPro" id="IPR026564">
    <property type="entry name" value="Transcrip_reg_TACO1-like_dom3"/>
</dbReference>
<dbReference type="Pfam" id="PF20772">
    <property type="entry name" value="TACO1_YebC_N"/>
    <property type="match status" value="1"/>
</dbReference>
<comment type="similarity">
    <text evidence="1">Belongs to the TACO1 family.</text>
</comment>
<dbReference type="InterPro" id="IPR017856">
    <property type="entry name" value="Integrase-like_N"/>
</dbReference>
<dbReference type="Pfam" id="PF01709">
    <property type="entry name" value="Transcrip_reg"/>
    <property type="match status" value="1"/>
</dbReference>
<keyword evidence="6" id="KW-1185">Reference proteome</keyword>
<organism evidence="5 6">
    <name type="scientific">Triparma columacea</name>
    <dbReference type="NCBI Taxonomy" id="722753"/>
    <lineage>
        <taxon>Eukaryota</taxon>
        <taxon>Sar</taxon>
        <taxon>Stramenopiles</taxon>
        <taxon>Ochrophyta</taxon>
        <taxon>Bolidophyceae</taxon>
        <taxon>Parmales</taxon>
        <taxon>Triparmaceae</taxon>
        <taxon>Triparma</taxon>
    </lineage>
</organism>
<dbReference type="GO" id="GO:0005737">
    <property type="term" value="C:cytoplasm"/>
    <property type="evidence" value="ECO:0007669"/>
    <property type="project" value="UniProtKB-ARBA"/>
</dbReference>
<accession>A0A9W7GRJ4</accession>
<proteinExistence type="inferred from homology"/>
<evidence type="ECO:0000313" key="6">
    <source>
        <dbReference type="Proteomes" id="UP001165065"/>
    </source>
</evidence>
<evidence type="ECO:0000256" key="2">
    <source>
        <dbReference type="SAM" id="SignalP"/>
    </source>
</evidence>
<dbReference type="AlphaFoldDB" id="A0A9W7GRJ4"/>